<dbReference type="OrthoDB" id="194468at2759"/>
<comment type="caution">
    <text evidence="6">The sequence shown here is derived from an EMBL/GenBank/DDBJ whole genome shotgun (WGS) entry which is preliminary data.</text>
</comment>
<evidence type="ECO:0000313" key="7">
    <source>
        <dbReference type="Proteomes" id="UP000309340"/>
    </source>
</evidence>
<dbReference type="AlphaFoldDB" id="A0A4U0WUU8"/>
<dbReference type="GO" id="GO:0005829">
    <property type="term" value="C:cytosol"/>
    <property type="evidence" value="ECO:0007669"/>
    <property type="project" value="TreeGrafter"/>
</dbReference>
<reference evidence="6 7" key="1">
    <citation type="submission" date="2017-03" db="EMBL/GenBank/DDBJ databases">
        <title>Genomes of endolithic fungi from Antarctica.</title>
        <authorList>
            <person name="Coleine C."/>
            <person name="Masonjones S."/>
            <person name="Stajich J.E."/>
        </authorList>
    </citation>
    <scope>NUCLEOTIDE SEQUENCE [LARGE SCALE GENOMIC DNA]</scope>
    <source>
        <strain evidence="6 7">CCFEE 5184</strain>
    </source>
</reference>
<evidence type="ECO:0000256" key="1">
    <source>
        <dbReference type="ARBA" id="ARBA00001947"/>
    </source>
</evidence>
<dbReference type="Gene3D" id="2.30.40.10">
    <property type="entry name" value="Urease, subunit C, domain 1"/>
    <property type="match status" value="1"/>
</dbReference>
<dbReference type="GO" id="GO:0008270">
    <property type="term" value="F:zinc ion binding"/>
    <property type="evidence" value="ECO:0007669"/>
    <property type="project" value="TreeGrafter"/>
</dbReference>
<dbReference type="InterPro" id="IPR011059">
    <property type="entry name" value="Metal-dep_hydrolase_composite"/>
</dbReference>
<dbReference type="SUPFAM" id="SSF51556">
    <property type="entry name" value="Metallo-dependent hydrolases"/>
    <property type="match status" value="1"/>
</dbReference>
<dbReference type="Pfam" id="PF01979">
    <property type="entry name" value="Amidohydro_1"/>
    <property type="match status" value="1"/>
</dbReference>
<organism evidence="6 7">
    <name type="scientific">Friedmanniomyces simplex</name>
    <dbReference type="NCBI Taxonomy" id="329884"/>
    <lineage>
        <taxon>Eukaryota</taxon>
        <taxon>Fungi</taxon>
        <taxon>Dikarya</taxon>
        <taxon>Ascomycota</taxon>
        <taxon>Pezizomycotina</taxon>
        <taxon>Dothideomycetes</taxon>
        <taxon>Dothideomycetidae</taxon>
        <taxon>Mycosphaerellales</taxon>
        <taxon>Teratosphaeriaceae</taxon>
        <taxon>Friedmanniomyces</taxon>
    </lineage>
</organism>
<dbReference type="EMBL" id="NAJQ01000597">
    <property type="protein sequence ID" value="TKA67061.1"/>
    <property type="molecule type" value="Genomic_DNA"/>
</dbReference>
<keyword evidence="3" id="KW-0378">Hydrolase</keyword>
<dbReference type="PANTHER" id="PTHR11271:SF6">
    <property type="entry name" value="GUANINE DEAMINASE"/>
    <property type="match status" value="1"/>
</dbReference>
<comment type="cofactor">
    <cofactor evidence="1">
        <name>Zn(2+)</name>
        <dbReference type="ChEBI" id="CHEBI:29105"/>
    </cofactor>
</comment>
<keyword evidence="2" id="KW-0479">Metal-binding</keyword>
<protein>
    <recommendedName>
        <fullName evidence="5">Amidohydrolase-related domain-containing protein</fullName>
    </recommendedName>
</protein>
<evidence type="ECO:0000313" key="6">
    <source>
        <dbReference type="EMBL" id="TKA67061.1"/>
    </source>
</evidence>
<sequence length="471" mass="51035">MVVKYHPNAPVEEGTTSPKIFIGRLIHSKSLSNLEIIPKAAIGVQTNGTIAFLDPKPSTTEQLQTRYAADGFANAQIVNLKKSQFLFPGLIDTHLHAPQWPNLALGMEGTLREWCENWTDPMEASYSDTAKARRVYADVTKTTLSLGSTTVAYNSSIHADATNILADCALAAGQRAIVGKMCITVGSTQGNWEESAEVSLADSEKSVKYIRSIDPEGRLVHPCVQPRGGPYCPPELMRGLGEQCKEYGAYVQAHMCETQSDIAVADRTLELHPKYSCYSDMYLSSGLLNSRSILAHCIHLQPKDIDNMAASRAGVAHNPNSNTCLRDGECRVRDLLDRGVRVGLGTDCSAGYMPSIHDAMRSASNVSRHLALKAGEDRYVLGFSEIVCLATMGGAQVVGMEDRIGNFEKGKKFDALLIDVEGVISADASLWDDGDGDGEAMVKKWVFLGDRTSIKKVYVDGTLVAGQDASL</sequence>
<name>A0A4U0WUU8_9PEZI</name>
<evidence type="ECO:0000259" key="5">
    <source>
        <dbReference type="Pfam" id="PF01979"/>
    </source>
</evidence>
<evidence type="ECO:0000256" key="3">
    <source>
        <dbReference type="ARBA" id="ARBA00022801"/>
    </source>
</evidence>
<dbReference type="PANTHER" id="PTHR11271">
    <property type="entry name" value="GUANINE DEAMINASE"/>
    <property type="match status" value="1"/>
</dbReference>
<dbReference type="STRING" id="329884.A0A4U0WUU8"/>
<dbReference type="InterPro" id="IPR051607">
    <property type="entry name" value="Metallo-dep_hydrolases"/>
</dbReference>
<keyword evidence="7" id="KW-1185">Reference proteome</keyword>
<dbReference type="InterPro" id="IPR032466">
    <property type="entry name" value="Metal_Hydrolase"/>
</dbReference>
<dbReference type="Proteomes" id="UP000309340">
    <property type="component" value="Unassembled WGS sequence"/>
</dbReference>
<dbReference type="Gene3D" id="3.20.20.140">
    <property type="entry name" value="Metal-dependent hydrolases"/>
    <property type="match status" value="1"/>
</dbReference>
<gene>
    <name evidence="6" type="ORF">B0A55_10412</name>
</gene>
<feature type="domain" description="Amidohydrolase-related" evidence="5">
    <location>
        <begin position="85"/>
        <end position="464"/>
    </location>
</feature>
<dbReference type="GO" id="GO:0046098">
    <property type="term" value="P:guanine metabolic process"/>
    <property type="evidence" value="ECO:0007669"/>
    <property type="project" value="TreeGrafter"/>
</dbReference>
<evidence type="ECO:0000256" key="4">
    <source>
        <dbReference type="ARBA" id="ARBA00022833"/>
    </source>
</evidence>
<evidence type="ECO:0000256" key="2">
    <source>
        <dbReference type="ARBA" id="ARBA00022723"/>
    </source>
</evidence>
<keyword evidence="4" id="KW-0862">Zinc</keyword>
<dbReference type="GO" id="GO:0008892">
    <property type="term" value="F:guanine deaminase activity"/>
    <property type="evidence" value="ECO:0007669"/>
    <property type="project" value="TreeGrafter"/>
</dbReference>
<accession>A0A4U0WUU8</accession>
<dbReference type="InterPro" id="IPR006680">
    <property type="entry name" value="Amidohydro-rel"/>
</dbReference>
<proteinExistence type="predicted"/>